<dbReference type="KEGG" id="pabs:JIR001_10420"/>
<protein>
    <submittedName>
        <fullName evidence="1">Uncharacterized protein</fullName>
    </submittedName>
</protein>
<dbReference type="AlphaFoldDB" id="A0A8D5UDW8"/>
<name>A0A8D5UDW8_9BACL</name>
<proteinExistence type="predicted"/>
<evidence type="ECO:0000313" key="1">
    <source>
        <dbReference type="EMBL" id="BCU81259.1"/>
    </source>
</evidence>
<reference evidence="1" key="2">
    <citation type="journal article" date="2021" name="Microbiol. Resour. Announc.">
        <title>Complete Genome Sequence of Polycladomyces abyssicola JIR-001T, Isolated from Hemipelagic Sediment in Deep Seawater.</title>
        <authorList>
            <person name="Tsubouchi T."/>
            <person name="Kaneko Y."/>
        </authorList>
    </citation>
    <scope>NUCLEOTIDE SEQUENCE</scope>
    <source>
        <strain evidence="1">JIR-001</strain>
    </source>
</reference>
<keyword evidence="2" id="KW-1185">Reference proteome</keyword>
<dbReference type="EMBL" id="AP024601">
    <property type="protein sequence ID" value="BCU81259.1"/>
    <property type="molecule type" value="Genomic_DNA"/>
</dbReference>
<reference evidence="1" key="1">
    <citation type="journal article" date="2013" name="Int. J. Syst. Evol. Microbiol.">
        <title>Polycladomyces abyssicola gen. nov., sp. nov., a thermophilic filamentous bacterium isolated from hemipelagic sediment.</title>
        <authorList>
            <person name="Tsubouchi T."/>
            <person name="Shimane Y."/>
            <person name="Mori K."/>
            <person name="Usui K."/>
            <person name="Hiraki T."/>
            <person name="Tame A."/>
            <person name="Uematsu K."/>
            <person name="Maruyama T."/>
            <person name="Hatada Y."/>
        </authorList>
    </citation>
    <scope>NUCLEOTIDE SEQUENCE</scope>
    <source>
        <strain evidence="1">JIR-001</strain>
    </source>
</reference>
<gene>
    <name evidence="1" type="ORF">JIR001_10420</name>
</gene>
<evidence type="ECO:0000313" key="2">
    <source>
        <dbReference type="Proteomes" id="UP000677436"/>
    </source>
</evidence>
<dbReference type="Proteomes" id="UP000677436">
    <property type="component" value="Chromosome"/>
</dbReference>
<accession>A0A8D5UDW8</accession>
<organism evidence="1 2">
    <name type="scientific">Polycladomyces abyssicola</name>
    <dbReference type="NCBI Taxonomy" id="1125966"/>
    <lineage>
        <taxon>Bacteria</taxon>
        <taxon>Bacillati</taxon>
        <taxon>Bacillota</taxon>
        <taxon>Bacilli</taxon>
        <taxon>Bacillales</taxon>
        <taxon>Thermoactinomycetaceae</taxon>
        <taxon>Polycladomyces</taxon>
    </lineage>
</organism>
<sequence>MGDGWWLVGGGLAGTLQLVSLHSMGKRVPIEMASYLHVAPRHGMDHAGVFRRGLRASRCIGPRDT</sequence>